<comment type="caution">
    <text evidence="1">The sequence shown here is derived from an EMBL/GenBank/DDBJ whole genome shotgun (WGS) entry which is preliminary data.</text>
</comment>
<gene>
    <name evidence="1" type="ORF">ENSA7_78020</name>
</gene>
<dbReference type="Proteomes" id="UP000238823">
    <property type="component" value="Unassembled WGS sequence"/>
</dbReference>
<sequence>MFLRISQGASRLQEVLADRWAARCCGASSFERGLRHAIAAQLRFELHANATINEVLEARHGLPNLYAYTPAQLPAEAGRIDELVEAHVNAEPSPNDSHPRPADRFRWAHALSTQASHDDAHGQPCWELFVDREQIEERMTGVIRANVAAQTARVIPADPDQRVRRQRVLS</sequence>
<dbReference type="EMBL" id="PVNL01000142">
    <property type="protein sequence ID" value="PRP94265.1"/>
    <property type="molecule type" value="Genomic_DNA"/>
</dbReference>
<protein>
    <submittedName>
        <fullName evidence="1">Uncharacterized protein</fullName>
    </submittedName>
</protein>
<name>A0A2S9XN30_9BACT</name>
<evidence type="ECO:0000313" key="1">
    <source>
        <dbReference type="EMBL" id="PRP94265.1"/>
    </source>
</evidence>
<evidence type="ECO:0000313" key="2">
    <source>
        <dbReference type="Proteomes" id="UP000238823"/>
    </source>
</evidence>
<organism evidence="1 2">
    <name type="scientific">Enhygromyxa salina</name>
    <dbReference type="NCBI Taxonomy" id="215803"/>
    <lineage>
        <taxon>Bacteria</taxon>
        <taxon>Pseudomonadati</taxon>
        <taxon>Myxococcota</taxon>
        <taxon>Polyangia</taxon>
        <taxon>Nannocystales</taxon>
        <taxon>Nannocystaceae</taxon>
        <taxon>Enhygromyxa</taxon>
    </lineage>
</organism>
<dbReference type="RefSeq" id="WP_106094569.1">
    <property type="nucleotide sequence ID" value="NZ_PVNL01000142.1"/>
</dbReference>
<reference evidence="1 2" key="1">
    <citation type="submission" date="2018-03" db="EMBL/GenBank/DDBJ databases">
        <title>Draft Genome Sequences of the Obligatory Marine Myxobacteria Enhygromyxa salina SWB007.</title>
        <authorList>
            <person name="Poehlein A."/>
            <person name="Moghaddam J.A."/>
            <person name="Harms H."/>
            <person name="Alanjari M."/>
            <person name="Koenig G.M."/>
            <person name="Daniel R."/>
            <person name="Schaeberle T.F."/>
        </authorList>
    </citation>
    <scope>NUCLEOTIDE SEQUENCE [LARGE SCALE GENOMIC DNA]</scope>
    <source>
        <strain evidence="1 2">SWB007</strain>
    </source>
</reference>
<accession>A0A2S9XN30</accession>
<dbReference type="OrthoDB" id="9789270at2"/>
<proteinExistence type="predicted"/>
<dbReference type="AlphaFoldDB" id="A0A2S9XN30"/>